<name>A0A450TA99_9GAMM</name>
<dbReference type="GO" id="GO:0008233">
    <property type="term" value="F:peptidase activity"/>
    <property type="evidence" value="ECO:0007669"/>
    <property type="project" value="UniProtKB-KW"/>
</dbReference>
<accession>A0A450TA99</accession>
<gene>
    <name evidence="1" type="ORF">BECKDK2373B_GA0170837_112716</name>
</gene>
<keyword evidence="1" id="KW-0378">Hydrolase</keyword>
<keyword evidence="1" id="KW-0645">Protease</keyword>
<protein>
    <submittedName>
        <fullName evidence="1">Clan AA aspartic protease, AF_0612 family</fullName>
    </submittedName>
</protein>
<dbReference type="GO" id="GO:0006508">
    <property type="term" value="P:proteolysis"/>
    <property type="evidence" value="ECO:0007669"/>
    <property type="project" value="UniProtKB-KW"/>
</dbReference>
<proteinExistence type="predicted"/>
<evidence type="ECO:0000313" key="1">
    <source>
        <dbReference type="EMBL" id="VFJ63604.1"/>
    </source>
</evidence>
<sequence length="126" mass="14013">MGLTYTDLILENTFRNRRMQIRSLADSGTVFMTIPEHIALELGFDTEEFSTREVTLADGSKKRAPMIGPLRVRFGDRHCDLSALVLGDEPLMGAVPMEMMDLILYPAAQSVTVNLESPYLPSAHAK</sequence>
<dbReference type="AlphaFoldDB" id="A0A450TA99"/>
<reference evidence="1" key="1">
    <citation type="submission" date="2019-02" db="EMBL/GenBank/DDBJ databases">
        <authorList>
            <person name="Gruber-Vodicka R. H."/>
            <person name="Seah K. B. B."/>
        </authorList>
    </citation>
    <scope>NUCLEOTIDE SEQUENCE</scope>
    <source>
        <strain evidence="1">BECK_DK47</strain>
    </source>
</reference>
<organism evidence="1">
    <name type="scientific">Candidatus Kentrum sp. DK</name>
    <dbReference type="NCBI Taxonomy" id="2126562"/>
    <lineage>
        <taxon>Bacteria</taxon>
        <taxon>Pseudomonadati</taxon>
        <taxon>Pseudomonadota</taxon>
        <taxon>Gammaproteobacteria</taxon>
        <taxon>Candidatus Kentrum</taxon>
    </lineage>
</organism>
<dbReference type="EMBL" id="CAADEX010000127">
    <property type="protein sequence ID" value="VFJ63604.1"/>
    <property type="molecule type" value="Genomic_DNA"/>
</dbReference>